<evidence type="ECO:0000256" key="4">
    <source>
        <dbReference type="RuleBase" id="RU003495"/>
    </source>
</evidence>
<comment type="function">
    <text evidence="3">Lytic transglycosylase with a strong preference for naked glycan strands that lack stem peptides.</text>
</comment>
<dbReference type="PANTHER" id="PTHR34183:SF8">
    <property type="entry name" value="ENDOLYTIC PEPTIDOGLYCAN TRANSGLYCOSYLASE RLPA-RELATED"/>
    <property type="match status" value="1"/>
</dbReference>
<feature type="domain" description="RlpA-like protein double-psi beta-barrel" evidence="5">
    <location>
        <begin position="78"/>
        <end position="164"/>
    </location>
</feature>
<dbReference type="HAMAP" id="MF_02071">
    <property type="entry name" value="RlpA"/>
    <property type="match status" value="1"/>
</dbReference>
<dbReference type="Pfam" id="PF03330">
    <property type="entry name" value="DPBB_1"/>
    <property type="match status" value="1"/>
</dbReference>
<evidence type="ECO:0000313" key="6">
    <source>
        <dbReference type="EMBL" id="MBR0553096.1"/>
    </source>
</evidence>
<dbReference type="EC" id="4.2.2.-" evidence="3"/>
<dbReference type="NCBIfam" id="TIGR00413">
    <property type="entry name" value="rlpA"/>
    <property type="match status" value="1"/>
</dbReference>
<dbReference type="GO" id="GO:0000270">
    <property type="term" value="P:peptidoglycan metabolic process"/>
    <property type="evidence" value="ECO:0007669"/>
    <property type="project" value="UniProtKB-UniRule"/>
</dbReference>
<evidence type="ECO:0000256" key="2">
    <source>
        <dbReference type="ARBA" id="ARBA00023316"/>
    </source>
</evidence>
<comment type="similarity">
    <text evidence="3 4">Belongs to the RlpA family.</text>
</comment>
<evidence type="ECO:0000256" key="1">
    <source>
        <dbReference type="ARBA" id="ARBA00023239"/>
    </source>
</evidence>
<dbReference type="Gene3D" id="2.40.40.10">
    <property type="entry name" value="RlpA-like domain"/>
    <property type="match status" value="1"/>
</dbReference>
<keyword evidence="2 3" id="KW-0961">Cell wall biogenesis/degradation</keyword>
<dbReference type="SUPFAM" id="SSF50685">
    <property type="entry name" value="Barwin-like endoglucanases"/>
    <property type="match status" value="1"/>
</dbReference>
<protein>
    <recommendedName>
        <fullName evidence="3">Endolytic peptidoglycan transglycosylase RlpA</fullName>
        <ecNumber evidence="3">4.2.2.-</ecNumber>
    </recommendedName>
</protein>
<dbReference type="GO" id="GO:0071555">
    <property type="term" value="P:cell wall organization"/>
    <property type="evidence" value="ECO:0007669"/>
    <property type="project" value="UniProtKB-KW"/>
</dbReference>
<dbReference type="InterPro" id="IPR036908">
    <property type="entry name" value="RlpA-like_sf"/>
</dbReference>
<reference evidence="6" key="1">
    <citation type="submission" date="2021-04" db="EMBL/GenBank/DDBJ databases">
        <title>Ouciella asimina sp. nov., isolated from the surface seawater in the hydrothermal field of Okinawa Trough.</title>
        <authorList>
            <person name="Shuang W."/>
        </authorList>
    </citation>
    <scope>NUCLEOTIDE SEQUENCE</scope>
    <source>
        <strain evidence="6">LXI357</strain>
    </source>
</reference>
<dbReference type="InterPro" id="IPR012997">
    <property type="entry name" value="RplA"/>
</dbReference>
<sequence length="169" mass="17891">MERKLLLTLIAVLVLSIALAGAVWLASPQREWVRLGAGKAGVDPNIAAAPAPVPQATPTPWQTARAAIRKLGRDLGFGHASYYGPGLAGGQTASGERFDPRKLTAAHRTLPLGSRVRVTNTRTGRSVVVRINDRGPFIAGRVIDLSTAAARRIGMLASGTARVRMQLLV</sequence>
<dbReference type="PANTHER" id="PTHR34183">
    <property type="entry name" value="ENDOLYTIC PEPTIDOGLYCAN TRANSGLYCOSYLASE RLPA"/>
    <property type="match status" value="1"/>
</dbReference>
<evidence type="ECO:0000259" key="5">
    <source>
        <dbReference type="Pfam" id="PF03330"/>
    </source>
</evidence>
<comment type="caution">
    <text evidence="6">The sequence shown here is derived from an EMBL/GenBank/DDBJ whole genome shotgun (WGS) entry which is preliminary data.</text>
</comment>
<organism evidence="6 7">
    <name type="scientific">Stakelama marina</name>
    <dbReference type="NCBI Taxonomy" id="2826939"/>
    <lineage>
        <taxon>Bacteria</taxon>
        <taxon>Pseudomonadati</taxon>
        <taxon>Pseudomonadota</taxon>
        <taxon>Alphaproteobacteria</taxon>
        <taxon>Sphingomonadales</taxon>
        <taxon>Sphingomonadaceae</taxon>
        <taxon>Stakelama</taxon>
    </lineage>
</organism>
<dbReference type="AlphaFoldDB" id="A0A8T4ILQ6"/>
<keyword evidence="1 3" id="KW-0456">Lyase</keyword>
<dbReference type="InterPro" id="IPR009009">
    <property type="entry name" value="RlpA-like_DPBB"/>
</dbReference>
<evidence type="ECO:0000256" key="3">
    <source>
        <dbReference type="HAMAP-Rule" id="MF_02071"/>
    </source>
</evidence>
<dbReference type="GO" id="GO:0008932">
    <property type="term" value="F:lytic endotransglycosylase activity"/>
    <property type="evidence" value="ECO:0007669"/>
    <property type="project" value="UniProtKB-UniRule"/>
</dbReference>
<accession>A0A8T4ILQ6</accession>
<name>A0A8T4ILQ6_9SPHN</name>
<gene>
    <name evidence="3" type="primary">rlpA</name>
    <name evidence="6" type="ORF">J7S20_11315</name>
</gene>
<keyword evidence="7" id="KW-1185">Reference proteome</keyword>
<dbReference type="CDD" id="cd22268">
    <property type="entry name" value="DPBB_RlpA-like"/>
    <property type="match status" value="1"/>
</dbReference>
<dbReference type="EMBL" id="JAGRQC010000003">
    <property type="protein sequence ID" value="MBR0553096.1"/>
    <property type="molecule type" value="Genomic_DNA"/>
</dbReference>
<evidence type="ECO:0000313" key="7">
    <source>
        <dbReference type="Proteomes" id="UP000676996"/>
    </source>
</evidence>
<dbReference type="Proteomes" id="UP000676996">
    <property type="component" value="Unassembled WGS sequence"/>
</dbReference>
<dbReference type="InterPro" id="IPR034718">
    <property type="entry name" value="RlpA"/>
</dbReference>
<proteinExistence type="inferred from homology"/>